<dbReference type="PROSITE" id="PS00394">
    <property type="entry name" value="DNA_PHOTOLYASES_1_1"/>
    <property type="match status" value="1"/>
</dbReference>
<dbReference type="Proteomes" id="UP000198859">
    <property type="component" value="Chromosome I"/>
</dbReference>
<feature type="binding site" evidence="4">
    <location>
        <begin position="354"/>
        <end position="356"/>
    </location>
    <ligand>
        <name>FAD</name>
        <dbReference type="ChEBI" id="CHEBI:57692"/>
    </ligand>
</feature>
<gene>
    <name evidence="7" type="ORF">SAMN04488570_3037</name>
</gene>
<dbReference type="InterPro" id="IPR006050">
    <property type="entry name" value="DNA_photolyase_N"/>
</dbReference>
<feature type="domain" description="Photolyase/cryptochrome alpha/beta" evidence="6">
    <location>
        <begin position="1"/>
        <end position="124"/>
    </location>
</feature>
<dbReference type="PRINTS" id="PR00147">
    <property type="entry name" value="DNAPHOTLYASE"/>
</dbReference>
<feature type="binding site" evidence="4">
    <location>
        <begin position="258"/>
        <end position="265"/>
    </location>
    <ligand>
        <name>FAD</name>
        <dbReference type="ChEBI" id="CHEBI:57692"/>
    </ligand>
</feature>
<dbReference type="RefSeq" id="WP_091731321.1">
    <property type="nucleotide sequence ID" value="NZ_LT629757.1"/>
</dbReference>
<dbReference type="GO" id="GO:0003904">
    <property type="term" value="F:deoxyribodipyrimidine photo-lyase activity"/>
    <property type="evidence" value="ECO:0007669"/>
    <property type="project" value="TreeGrafter"/>
</dbReference>
<dbReference type="AlphaFoldDB" id="A0A1H1W5U5"/>
<protein>
    <submittedName>
        <fullName evidence="7">Deoxyribodipyrimidine photo-lyase</fullName>
    </submittedName>
</protein>
<dbReference type="SUPFAM" id="SSF52425">
    <property type="entry name" value="Cryptochrome/photolyase, N-terminal domain"/>
    <property type="match status" value="1"/>
</dbReference>
<keyword evidence="8" id="KW-1185">Reference proteome</keyword>
<dbReference type="GO" id="GO:0006139">
    <property type="term" value="P:nucleobase-containing compound metabolic process"/>
    <property type="evidence" value="ECO:0007669"/>
    <property type="project" value="UniProtKB-ARBA"/>
</dbReference>
<dbReference type="InterPro" id="IPR036155">
    <property type="entry name" value="Crypto/Photolyase_N_sf"/>
</dbReference>
<dbReference type="InterPro" id="IPR005101">
    <property type="entry name" value="Cryptochr/Photolyase_FAD-bd"/>
</dbReference>
<dbReference type="GO" id="GO:0006950">
    <property type="term" value="P:response to stress"/>
    <property type="evidence" value="ECO:0007669"/>
    <property type="project" value="UniProtKB-ARBA"/>
</dbReference>
<dbReference type="Gene3D" id="1.10.579.10">
    <property type="entry name" value="DNA Cyclobutane Dipyrimidine Photolyase, subunit A, domain 3"/>
    <property type="match status" value="1"/>
</dbReference>
<dbReference type="Pfam" id="PF03441">
    <property type="entry name" value="FAD_binding_7"/>
    <property type="match status" value="1"/>
</dbReference>
<dbReference type="InterPro" id="IPR036134">
    <property type="entry name" value="Crypto/Photolyase_FAD-like_sf"/>
</dbReference>
<evidence type="ECO:0000256" key="2">
    <source>
        <dbReference type="ARBA" id="ARBA00022827"/>
    </source>
</evidence>
<dbReference type="PANTHER" id="PTHR11455">
    <property type="entry name" value="CRYPTOCHROME"/>
    <property type="match status" value="1"/>
</dbReference>
<feature type="binding site" evidence="4">
    <location>
        <position position="211"/>
    </location>
    <ligand>
        <name>FAD</name>
        <dbReference type="ChEBI" id="CHEBI:57692"/>
    </ligand>
</feature>
<dbReference type="InterPro" id="IPR002081">
    <property type="entry name" value="Cryptochrome/DNA_photolyase_1"/>
</dbReference>
<sequence length="449" mass="50217">MTSLMWFRRDLRLRDHPALRAAAAHGPVLGLFVLDPVLWRGAGPARRAWLAATLRSLDESMGGRLCIRMGDPASLVPSLAREVGADEVHVTNDHSPYGRRRDQAVVDALPEGVRGVATGTPYAVAPGTVKNGSGSPYKVFTPFSRAWRDVGWEEPQQAPRGVEWVEHDSDGRVAAMLDKALDEAPASMPTAGEDAAKRRFEDFLDADVADYDDVRDDPGADRTSRLSAYLKYGVVHPRQLLARTRDHSGSGAATFETELCWRDFYADVLHHHPRSAWHDLRPVKGLTYDDPGDAVDAWKQGTTGFPIVDAGMRQLLHEGWMHNRVRMITASFLTKDLHVWWPVGARHFLDHLVDGDLASNNHGWQWVAGTGTDASPYFRVFNPITQGQKFDPSGDYVRRWVPELRHLEGKHAHAPWDAEGGYDHDYPQRIVDHAAEREVALERYGRGRD</sequence>
<evidence type="ECO:0000256" key="5">
    <source>
        <dbReference type="RuleBase" id="RU004182"/>
    </source>
</evidence>
<dbReference type="Gene3D" id="3.40.50.620">
    <property type="entry name" value="HUPs"/>
    <property type="match status" value="1"/>
</dbReference>
<accession>A0A1H1W5U5</accession>
<comment type="similarity">
    <text evidence="5">Belongs to the DNA photolyase family.</text>
</comment>
<evidence type="ECO:0000256" key="3">
    <source>
        <dbReference type="ARBA" id="ARBA00022991"/>
    </source>
</evidence>
<evidence type="ECO:0000313" key="8">
    <source>
        <dbReference type="Proteomes" id="UP000198859"/>
    </source>
</evidence>
<evidence type="ECO:0000256" key="1">
    <source>
        <dbReference type="ARBA" id="ARBA00022630"/>
    </source>
</evidence>
<keyword evidence="1 4" id="KW-0285">Flavoprotein</keyword>
<name>A0A1H1W5U5_9ACTN</name>
<proteinExistence type="inferred from homology"/>
<dbReference type="GO" id="GO:0003677">
    <property type="term" value="F:DNA binding"/>
    <property type="evidence" value="ECO:0007669"/>
    <property type="project" value="TreeGrafter"/>
</dbReference>
<dbReference type="GO" id="GO:0009416">
    <property type="term" value="P:response to light stimulus"/>
    <property type="evidence" value="ECO:0007669"/>
    <property type="project" value="TreeGrafter"/>
</dbReference>
<dbReference type="Pfam" id="PF00875">
    <property type="entry name" value="DNA_photolyase"/>
    <property type="match status" value="1"/>
</dbReference>
<organism evidence="7 8">
    <name type="scientific">Nocardioides scoriae</name>
    <dbReference type="NCBI Taxonomy" id="642780"/>
    <lineage>
        <taxon>Bacteria</taxon>
        <taxon>Bacillati</taxon>
        <taxon>Actinomycetota</taxon>
        <taxon>Actinomycetes</taxon>
        <taxon>Propionibacteriales</taxon>
        <taxon>Nocardioidaceae</taxon>
        <taxon>Nocardioides</taxon>
    </lineage>
</organism>
<reference evidence="8" key="1">
    <citation type="submission" date="2016-10" db="EMBL/GenBank/DDBJ databases">
        <authorList>
            <person name="Varghese N."/>
            <person name="Submissions S."/>
        </authorList>
    </citation>
    <scope>NUCLEOTIDE SEQUENCE [LARGE SCALE GENOMIC DNA]</scope>
    <source>
        <strain evidence="8">DSM 22127</strain>
    </source>
</reference>
<evidence type="ECO:0000256" key="4">
    <source>
        <dbReference type="PIRSR" id="PIRSR602081-1"/>
    </source>
</evidence>
<dbReference type="OrthoDB" id="9772484at2"/>
<keyword evidence="3 5" id="KW-0157">Chromophore</keyword>
<evidence type="ECO:0000259" key="6">
    <source>
        <dbReference type="PROSITE" id="PS51645"/>
    </source>
</evidence>
<dbReference type="InterPro" id="IPR018394">
    <property type="entry name" value="DNA_photolyase_1_CS_C"/>
</dbReference>
<dbReference type="PANTHER" id="PTHR11455:SF9">
    <property type="entry name" value="CRYPTOCHROME CIRCADIAN CLOCK 5 ISOFORM X1"/>
    <property type="match status" value="1"/>
</dbReference>
<dbReference type="GO" id="GO:0071949">
    <property type="term" value="F:FAD binding"/>
    <property type="evidence" value="ECO:0007669"/>
    <property type="project" value="TreeGrafter"/>
</dbReference>
<keyword evidence="7" id="KW-0456">Lyase</keyword>
<dbReference type="PROSITE" id="PS51645">
    <property type="entry name" value="PHR_CRY_ALPHA_BETA"/>
    <property type="match status" value="1"/>
</dbReference>
<dbReference type="SUPFAM" id="SSF48173">
    <property type="entry name" value="Cryptochrome/photolyase FAD-binding domain"/>
    <property type="match status" value="1"/>
</dbReference>
<dbReference type="STRING" id="642780.SAMN04488570_3037"/>
<comment type="cofactor">
    <cofactor evidence="4">
        <name>FAD</name>
        <dbReference type="ChEBI" id="CHEBI:57692"/>
    </cofactor>
    <text evidence="4">Binds 1 FAD per subunit.</text>
</comment>
<evidence type="ECO:0000313" key="7">
    <source>
        <dbReference type="EMBL" id="SDS92021.1"/>
    </source>
</evidence>
<dbReference type="Gene3D" id="1.25.40.80">
    <property type="match status" value="1"/>
</dbReference>
<keyword evidence="2 4" id="KW-0274">FAD</keyword>
<dbReference type="InterPro" id="IPR014729">
    <property type="entry name" value="Rossmann-like_a/b/a_fold"/>
</dbReference>
<feature type="binding site" evidence="4">
    <location>
        <begin position="223"/>
        <end position="227"/>
    </location>
    <ligand>
        <name>FAD</name>
        <dbReference type="ChEBI" id="CHEBI:57692"/>
    </ligand>
</feature>
<dbReference type="EMBL" id="LT629757">
    <property type="protein sequence ID" value="SDS92021.1"/>
    <property type="molecule type" value="Genomic_DNA"/>
</dbReference>
<feature type="binding site" evidence="4">
    <location>
        <position position="255"/>
    </location>
    <ligand>
        <name>FAD</name>
        <dbReference type="ChEBI" id="CHEBI:57692"/>
    </ligand>
</feature>